<dbReference type="RefSeq" id="WP_282200822.1">
    <property type="nucleotide sequence ID" value="NZ_BOQE01000001.1"/>
</dbReference>
<keyword evidence="2 4" id="KW-0442">Lipid degradation</keyword>
<dbReference type="InterPro" id="IPR050301">
    <property type="entry name" value="NTE"/>
</dbReference>
<sequence>MPEFSSINIALGAGAARGLAHIGVLKSLQRHGIPIAGIAGSSMGAVVGAAFASGAFEPFTMAALSVRRVDLLRLADLSFSAGGLLQGERVRTKLEGLIGNPKFEDLEIPLAIVTTDVQLSETVVLTHGSVIDAIRASISVPGLFAPVRADGRLLVDGGLTNPVPANVVRTFSGRYTVAVEIGSDRDVWTRAGTYARVRMNRLRNFVSEIPYPRALTMGEVLQILNRMASTRRRGSGYGLFRMLLVSLEILETELGAHSRSLQKADYIVRPHVGHIDGHRFDLARQAIEAGEKAGEELVSVLNGLRQPADHLHRFAVVSTPPPGN</sequence>
<dbReference type="GO" id="GO:0016042">
    <property type="term" value="P:lipid catabolic process"/>
    <property type="evidence" value="ECO:0007669"/>
    <property type="project" value="UniProtKB-UniRule"/>
</dbReference>
<accession>A0AAV4LJC4</accession>
<dbReference type="SUPFAM" id="SSF52151">
    <property type="entry name" value="FabD/lysophospholipase-like"/>
    <property type="match status" value="1"/>
</dbReference>
<evidence type="ECO:0000313" key="6">
    <source>
        <dbReference type="EMBL" id="GIM47890.1"/>
    </source>
</evidence>
<proteinExistence type="predicted"/>
<dbReference type="PANTHER" id="PTHR14226:SF76">
    <property type="entry name" value="NTE FAMILY PROTEIN RSSA"/>
    <property type="match status" value="1"/>
</dbReference>
<keyword evidence="1 4" id="KW-0378">Hydrolase</keyword>
<dbReference type="Proteomes" id="UP001057291">
    <property type="component" value="Unassembled WGS sequence"/>
</dbReference>
<evidence type="ECO:0000256" key="2">
    <source>
        <dbReference type="ARBA" id="ARBA00022963"/>
    </source>
</evidence>
<keyword evidence="7" id="KW-1185">Reference proteome</keyword>
<dbReference type="EMBL" id="BOQE01000001">
    <property type="protein sequence ID" value="GIM47890.1"/>
    <property type="molecule type" value="Genomic_DNA"/>
</dbReference>
<feature type="short sequence motif" description="DGA/G" evidence="4">
    <location>
        <begin position="156"/>
        <end position="158"/>
    </location>
</feature>
<dbReference type="InterPro" id="IPR002641">
    <property type="entry name" value="PNPLA_dom"/>
</dbReference>
<comment type="caution">
    <text evidence="4">Lacks conserved residue(s) required for the propagation of feature annotation.</text>
</comment>
<dbReference type="InterPro" id="IPR016035">
    <property type="entry name" value="Acyl_Trfase/lysoPLipase"/>
</dbReference>
<dbReference type="GO" id="GO:0016787">
    <property type="term" value="F:hydrolase activity"/>
    <property type="evidence" value="ECO:0007669"/>
    <property type="project" value="UniProtKB-UniRule"/>
</dbReference>
<feature type="domain" description="PNPLA" evidence="5">
    <location>
        <begin position="9"/>
        <end position="169"/>
    </location>
</feature>
<dbReference type="PANTHER" id="PTHR14226">
    <property type="entry name" value="NEUROPATHY TARGET ESTERASE/SWISS CHEESE D.MELANOGASTER"/>
    <property type="match status" value="1"/>
</dbReference>
<feature type="active site" description="Proton acceptor" evidence="4">
    <location>
        <position position="156"/>
    </location>
</feature>
<organism evidence="6 7">
    <name type="scientific">Collibacillus ludicampi</name>
    <dbReference type="NCBI Taxonomy" id="2771369"/>
    <lineage>
        <taxon>Bacteria</taxon>
        <taxon>Bacillati</taxon>
        <taxon>Bacillota</taxon>
        <taxon>Bacilli</taxon>
        <taxon>Bacillales</taxon>
        <taxon>Alicyclobacillaceae</taxon>
        <taxon>Collibacillus</taxon>
    </lineage>
</organism>
<dbReference type="Gene3D" id="3.40.1090.10">
    <property type="entry name" value="Cytosolic phospholipase A2 catalytic domain"/>
    <property type="match status" value="2"/>
</dbReference>
<feature type="active site" description="Nucleophile" evidence="4">
    <location>
        <position position="42"/>
    </location>
</feature>
<dbReference type="PROSITE" id="PS51635">
    <property type="entry name" value="PNPLA"/>
    <property type="match status" value="1"/>
</dbReference>
<feature type="short sequence motif" description="GXSXG" evidence="4">
    <location>
        <begin position="40"/>
        <end position="44"/>
    </location>
</feature>
<protein>
    <recommendedName>
        <fullName evidence="5">PNPLA domain-containing protein</fullName>
    </recommendedName>
</protein>
<gene>
    <name evidence="6" type="ORF">DNHGIG_34390</name>
</gene>
<reference evidence="6" key="1">
    <citation type="journal article" date="2023" name="Int. J. Syst. Evol. Microbiol.">
        <title>Collibacillus ludicampi gen. nov., sp. nov., a new soil bacterium of the family Alicyclobacillaceae.</title>
        <authorList>
            <person name="Jojima T."/>
            <person name="Ioku Y."/>
            <person name="Fukuta Y."/>
            <person name="Shirasaka N."/>
            <person name="Matsumura Y."/>
            <person name="Mori M."/>
        </authorList>
    </citation>
    <scope>NUCLEOTIDE SEQUENCE</scope>
    <source>
        <strain evidence="6">TP075</strain>
    </source>
</reference>
<name>A0AAV4LJC4_9BACL</name>
<comment type="caution">
    <text evidence="6">The sequence shown here is derived from an EMBL/GenBank/DDBJ whole genome shotgun (WGS) entry which is preliminary data.</text>
</comment>
<keyword evidence="3 4" id="KW-0443">Lipid metabolism</keyword>
<dbReference type="AlphaFoldDB" id="A0AAV4LJC4"/>
<evidence type="ECO:0000313" key="7">
    <source>
        <dbReference type="Proteomes" id="UP001057291"/>
    </source>
</evidence>
<evidence type="ECO:0000256" key="1">
    <source>
        <dbReference type="ARBA" id="ARBA00022801"/>
    </source>
</evidence>
<evidence type="ECO:0000259" key="5">
    <source>
        <dbReference type="PROSITE" id="PS51635"/>
    </source>
</evidence>
<evidence type="ECO:0000256" key="3">
    <source>
        <dbReference type="ARBA" id="ARBA00023098"/>
    </source>
</evidence>
<evidence type="ECO:0000256" key="4">
    <source>
        <dbReference type="PROSITE-ProRule" id="PRU01161"/>
    </source>
</evidence>
<dbReference type="Pfam" id="PF01734">
    <property type="entry name" value="Patatin"/>
    <property type="match status" value="1"/>
</dbReference>